<dbReference type="AlphaFoldDB" id="A0A1C3HND1"/>
<organism evidence="2">
    <name type="scientific">Serratia marcescens</name>
    <dbReference type="NCBI Taxonomy" id="615"/>
    <lineage>
        <taxon>Bacteria</taxon>
        <taxon>Pseudomonadati</taxon>
        <taxon>Pseudomonadota</taxon>
        <taxon>Gammaproteobacteria</taxon>
        <taxon>Enterobacterales</taxon>
        <taxon>Yersiniaceae</taxon>
        <taxon>Serratia</taxon>
    </lineage>
</organism>
<dbReference type="RefSeq" id="WP_172691755.1">
    <property type="nucleotide sequence ID" value="NZ_LT575491.1"/>
</dbReference>
<evidence type="ECO:0000313" key="2">
    <source>
        <dbReference type="EMBL" id="SAY46546.1"/>
    </source>
</evidence>
<sequence>MKLVTKKSPRGRLFGELSPEQATAVGNVCGKGHVTSLVEKQLAEEVLRSMRDNDLWLSCGCRTTAEDRPLNTVCNRDGSLFLVNFSGEHSSDCPLYRSKRGDDGTGQGGGRRTAGAVRIDFRSFLPRDDNGARISGPTKTDSHGKDKTSRRRIPALARLLLTLIEAAGLNRIDPVYPQPGRTKTQALNAVKVVTEMEHFAQGRPLSEIVFFDPWLKQERLDARMRELENKGKAWPAGRARTFYQILFSEQVTQDEVVFKSKFGESIFRPEKRVSINGEVDGHREKYWVILMYRRNDAGTVVCRDAYAHALFDYTCPVPVDSNLERETINSIMTGGKWLQSSGYELSLNKPLFDITVDLDGEMRFVLPDFLLTVKHPGRGRTSELVIETMGYTDDDYVERKANQHKGMSRLGLLLKDPPHWPEPADKRDAFVRYLYGRISHLK</sequence>
<reference evidence="2" key="1">
    <citation type="submission" date="2016-05" db="EMBL/GenBank/DDBJ databases">
        <authorList>
            <person name="Lavstsen T."/>
            <person name="Jespersen J.S."/>
        </authorList>
    </citation>
    <scope>NUCLEOTIDE SEQUENCE</scope>
    <source>
        <strain evidence="2">PWN146_assembly</strain>
    </source>
</reference>
<name>A0A1C3HND1_SERMA</name>
<feature type="region of interest" description="Disordered" evidence="1">
    <location>
        <begin position="127"/>
        <end position="149"/>
    </location>
</feature>
<evidence type="ECO:0008006" key="3">
    <source>
        <dbReference type="Google" id="ProtNLM"/>
    </source>
</evidence>
<evidence type="ECO:0000256" key="1">
    <source>
        <dbReference type="SAM" id="MobiDB-lite"/>
    </source>
</evidence>
<gene>
    <name evidence="2" type="ORF">PWN146_05315</name>
</gene>
<protein>
    <recommendedName>
        <fullName evidence="3">DUF1173 family protein</fullName>
    </recommendedName>
</protein>
<dbReference type="EMBL" id="LT575491">
    <property type="protein sequence ID" value="SAY46546.1"/>
    <property type="molecule type" value="Genomic_DNA"/>
</dbReference>
<proteinExistence type="predicted"/>
<accession>A0A1C3HND1</accession>